<evidence type="ECO:0000313" key="2">
    <source>
        <dbReference type="Proteomes" id="UP001054837"/>
    </source>
</evidence>
<name>A0AAV4PEJ6_9ARAC</name>
<proteinExistence type="predicted"/>
<dbReference type="AlphaFoldDB" id="A0AAV4PEJ6"/>
<dbReference type="Proteomes" id="UP001054837">
    <property type="component" value="Unassembled WGS sequence"/>
</dbReference>
<reference evidence="1 2" key="1">
    <citation type="submission" date="2021-06" db="EMBL/GenBank/DDBJ databases">
        <title>Caerostris darwini draft genome.</title>
        <authorList>
            <person name="Kono N."/>
            <person name="Arakawa K."/>
        </authorList>
    </citation>
    <scope>NUCLEOTIDE SEQUENCE [LARGE SCALE GENOMIC DNA]</scope>
</reference>
<comment type="caution">
    <text evidence="1">The sequence shown here is derived from an EMBL/GenBank/DDBJ whole genome shotgun (WGS) entry which is preliminary data.</text>
</comment>
<keyword evidence="2" id="KW-1185">Reference proteome</keyword>
<sequence length="120" mass="14219">MLVLTFKHLTNQILFLQKPLSTKKGVSTYNATIKIPFAHESHFTSQVQHSLQQIRMQHYVHRWSEKQMRESVTPCWVPFTDYLPVFEKGMIAHETNHTLRSVPGNYGQRVWRHTVFRNTL</sequence>
<protein>
    <submittedName>
        <fullName evidence="1">Uncharacterized protein</fullName>
    </submittedName>
</protein>
<evidence type="ECO:0000313" key="1">
    <source>
        <dbReference type="EMBL" id="GIX95822.1"/>
    </source>
</evidence>
<organism evidence="1 2">
    <name type="scientific">Caerostris darwini</name>
    <dbReference type="NCBI Taxonomy" id="1538125"/>
    <lineage>
        <taxon>Eukaryota</taxon>
        <taxon>Metazoa</taxon>
        <taxon>Ecdysozoa</taxon>
        <taxon>Arthropoda</taxon>
        <taxon>Chelicerata</taxon>
        <taxon>Arachnida</taxon>
        <taxon>Araneae</taxon>
        <taxon>Araneomorphae</taxon>
        <taxon>Entelegynae</taxon>
        <taxon>Araneoidea</taxon>
        <taxon>Araneidae</taxon>
        <taxon>Caerostris</taxon>
    </lineage>
</organism>
<accession>A0AAV4PEJ6</accession>
<dbReference type="EMBL" id="BPLQ01002817">
    <property type="protein sequence ID" value="GIX95822.1"/>
    <property type="molecule type" value="Genomic_DNA"/>
</dbReference>
<gene>
    <name evidence="1" type="ORF">CDAR_289241</name>
</gene>